<accession>A0AAW0ZZK3</accession>
<proteinExistence type="predicted"/>
<keyword evidence="2" id="KW-1185">Reference proteome</keyword>
<gene>
    <name evidence="1" type="ORF">QLX08_005159</name>
</gene>
<evidence type="ECO:0000313" key="2">
    <source>
        <dbReference type="Proteomes" id="UP001432146"/>
    </source>
</evidence>
<sequence>MRATEVLAANSASFQASTQLDRHPITRSINQTDAIGLIIALATEYCARCNDVYHPSPLYRQPSRKFCLRGTRLYLAALGRSTDFVAPVLRHTGGQIPNQFGKSRKSVLRPVAAPPGFRVLCGFERRNATPISPLRRRVPRLPVNEPAFDLQRLLFPL</sequence>
<dbReference type="Proteomes" id="UP001432146">
    <property type="component" value="Unassembled WGS sequence"/>
</dbReference>
<name>A0AAW0ZZK3_9HYME</name>
<protein>
    <submittedName>
        <fullName evidence="1">Uncharacterized protein</fullName>
    </submittedName>
</protein>
<evidence type="ECO:0000313" key="1">
    <source>
        <dbReference type="EMBL" id="KAK9303055.1"/>
    </source>
</evidence>
<dbReference type="AlphaFoldDB" id="A0AAW0ZZK3"/>
<dbReference type="EMBL" id="JAWNGG020000084">
    <property type="protein sequence ID" value="KAK9303055.1"/>
    <property type="molecule type" value="Genomic_DNA"/>
</dbReference>
<comment type="caution">
    <text evidence="1">The sequence shown here is derived from an EMBL/GenBank/DDBJ whole genome shotgun (WGS) entry which is preliminary data.</text>
</comment>
<reference evidence="1 2" key="1">
    <citation type="submission" date="2024-05" db="EMBL/GenBank/DDBJ databases">
        <title>The nuclear and mitochondrial genome assemblies of Tetragonisca angustula (Apidae: Meliponini), a tiny yet remarkable pollinator in the Neotropics.</title>
        <authorList>
            <person name="Ferrari R."/>
            <person name="Ricardo P.C."/>
            <person name="Dias F.C."/>
            <person name="Araujo N.S."/>
            <person name="Soares D.O."/>
            <person name="Zhou Q.-S."/>
            <person name="Zhu C.-D."/>
            <person name="Coutinho L."/>
            <person name="Airas M.C."/>
            <person name="Batista T.M."/>
        </authorList>
    </citation>
    <scope>NUCLEOTIDE SEQUENCE [LARGE SCALE GENOMIC DNA]</scope>
    <source>
        <strain evidence="1">ASF017062</strain>
        <tissue evidence="1">Abdomen</tissue>
    </source>
</reference>
<organism evidence="1 2">
    <name type="scientific">Tetragonisca angustula</name>
    <dbReference type="NCBI Taxonomy" id="166442"/>
    <lineage>
        <taxon>Eukaryota</taxon>
        <taxon>Metazoa</taxon>
        <taxon>Ecdysozoa</taxon>
        <taxon>Arthropoda</taxon>
        <taxon>Hexapoda</taxon>
        <taxon>Insecta</taxon>
        <taxon>Pterygota</taxon>
        <taxon>Neoptera</taxon>
        <taxon>Endopterygota</taxon>
        <taxon>Hymenoptera</taxon>
        <taxon>Apocrita</taxon>
        <taxon>Aculeata</taxon>
        <taxon>Apoidea</taxon>
        <taxon>Anthophila</taxon>
        <taxon>Apidae</taxon>
        <taxon>Tetragonisca</taxon>
    </lineage>
</organism>